<evidence type="ECO:0000256" key="1">
    <source>
        <dbReference type="ARBA" id="ARBA00001576"/>
    </source>
</evidence>
<evidence type="ECO:0000256" key="7">
    <source>
        <dbReference type="RuleBase" id="RU361180"/>
    </source>
</evidence>
<dbReference type="PANTHER" id="PTHR23403">
    <property type="entry name" value="TREHALASE"/>
    <property type="match status" value="1"/>
</dbReference>
<name>A0A7T8QTC8_CALRO</name>
<organism evidence="8 9">
    <name type="scientific">Caligus rogercresseyi</name>
    <name type="common">Sea louse</name>
    <dbReference type="NCBI Taxonomy" id="217165"/>
    <lineage>
        <taxon>Eukaryota</taxon>
        <taxon>Metazoa</taxon>
        <taxon>Ecdysozoa</taxon>
        <taxon>Arthropoda</taxon>
        <taxon>Crustacea</taxon>
        <taxon>Multicrustacea</taxon>
        <taxon>Hexanauplia</taxon>
        <taxon>Copepoda</taxon>
        <taxon>Siphonostomatoida</taxon>
        <taxon>Caligidae</taxon>
        <taxon>Caligus</taxon>
    </lineage>
</organism>
<evidence type="ECO:0000313" key="9">
    <source>
        <dbReference type="Proteomes" id="UP000595437"/>
    </source>
</evidence>
<dbReference type="GO" id="GO:0004555">
    <property type="term" value="F:alpha,alpha-trehalase activity"/>
    <property type="evidence" value="ECO:0007669"/>
    <property type="project" value="UniProtKB-EC"/>
</dbReference>
<dbReference type="InterPro" id="IPR018232">
    <property type="entry name" value="Glyco_hydro_37_CS"/>
</dbReference>
<keyword evidence="9" id="KW-1185">Reference proteome</keyword>
<dbReference type="InterPro" id="IPR001661">
    <property type="entry name" value="Glyco_hydro_37"/>
</dbReference>
<dbReference type="EMBL" id="CP045893">
    <property type="protein sequence ID" value="QQP54366.1"/>
    <property type="molecule type" value="Genomic_DNA"/>
</dbReference>
<dbReference type="InterPro" id="IPR008928">
    <property type="entry name" value="6-hairpin_glycosidase_sf"/>
</dbReference>
<comment type="catalytic activity">
    <reaction evidence="1 7">
        <text>alpha,alpha-trehalose + H2O = alpha-D-glucose + beta-D-glucose</text>
        <dbReference type="Rhea" id="RHEA:32675"/>
        <dbReference type="ChEBI" id="CHEBI:15377"/>
        <dbReference type="ChEBI" id="CHEBI:15903"/>
        <dbReference type="ChEBI" id="CHEBI:16551"/>
        <dbReference type="ChEBI" id="CHEBI:17925"/>
        <dbReference type="EC" id="3.2.1.28"/>
    </reaction>
</comment>
<evidence type="ECO:0000256" key="2">
    <source>
        <dbReference type="ARBA" id="ARBA00005615"/>
    </source>
</evidence>
<sequence length="171" mass="20153">DPILKNFGEDLNSRWKSLGRQIKESVKVNEGRHTEIYMEKPFIVPGGRFREMYYWDSYWTILGLLVSDMPETVKGMLDNFVGLVQKYGHIPNGNRIYYINRSQPPLFIPMVELYYKATKDAEFLRQNIQVLEKEFNFWLMNRSLEVNVGDKSYSLFRYNVGVESPRPGKNP</sequence>
<dbReference type="Proteomes" id="UP000595437">
    <property type="component" value="Chromosome 4"/>
</dbReference>
<dbReference type="EC" id="3.2.1.28" evidence="3 7"/>
<evidence type="ECO:0000256" key="4">
    <source>
        <dbReference type="ARBA" id="ARBA00019905"/>
    </source>
</evidence>
<dbReference type="OrthoDB" id="3542292at2759"/>
<dbReference type="SUPFAM" id="SSF48208">
    <property type="entry name" value="Six-hairpin glycosidases"/>
    <property type="match status" value="1"/>
</dbReference>
<evidence type="ECO:0000256" key="5">
    <source>
        <dbReference type="ARBA" id="ARBA00022801"/>
    </source>
</evidence>
<keyword evidence="6 7" id="KW-0326">Glycosidase</keyword>
<evidence type="ECO:0000313" key="8">
    <source>
        <dbReference type="EMBL" id="QQP54366.1"/>
    </source>
</evidence>
<dbReference type="AlphaFoldDB" id="A0A7T8QTC8"/>
<accession>A0A7T8QTC8</accession>
<feature type="non-terminal residue" evidence="8">
    <location>
        <position position="1"/>
    </location>
</feature>
<evidence type="ECO:0000256" key="6">
    <source>
        <dbReference type="ARBA" id="ARBA00023295"/>
    </source>
</evidence>
<dbReference type="InterPro" id="IPR012341">
    <property type="entry name" value="6hp_glycosidase-like_sf"/>
</dbReference>
<comment type="similarity">
    <text evidence="2 7">Belongs to the glycosyl hydrolase 37 family.</text>
</comment>
<dbReference type="PROSITE" id="PS00927">
    <property type="entry name" value="TREHALASE_1"/>
    <property type="match status" value="1"/>
</dbReference>
<dbReference type="PRINTS" id="PR00744">
    <property type="entry name" value="GLHYDRLASE37"/>
</dbReference>
<dbReference type="Pfam" id="PF01204">
    <property type="entry name" value="Trehalase"/>
    <property type="match status" value="1"/>
</dbReference>
<gene>
    <name evidence="8" type="ORF">FKW44_007179</name>
</gene>
<reference evidence="9" key="1">
    <citation type="submission" date="2021-01" db="EMBL/GenBank/DDBJ databases">
        <title>Caligus Genome Assembly.</title>
        <authorList>
            <person name="Gallardo-Escarate C."/>
        </authorList>
    </citation>
    <scope>NUCLEOTIDE SEQUENCE [LARGE SCALE GENOMIC DNA]</scope>
</reference>
<proteinExistence type="inferred from homology"/>
<protein>
    <recommendedName>
        <fullName evidence="4 7">Trehalase</fullName>
        <ecNumber evidence="3 7">3.2.1.28</ecNumber>
    </recommendedName>
    <alternativeName>
        <fullName evidence="7">Alpha-trehalose glucohydrolase</fullName>
    </alternativeName>
</protein>
<feature type="non-terminal residue" evidence="8">
    <location>
        <position position="171"/>
    </location>
</feature>
<dbReference type="Gene3D" id="1.50.10.10">
    <property type="match status" value="1"/>
</dbReference>
<dbReference type="PANTHER" id="PTHR23403:SF1">
    <property type="entry name" value="TREHALASE"/>
    <property type="match status" value="1"/>
</dbReference>
<keyword evidence="5 7" id="KW-0378">Hydrolase</keyword>
<evidence type="ECO:0000256" key="3">
    <source>
        <dbReference type="ARBA" id="ARBA00012757"/>
    </source>
</evidence>
<dbReference type="GO" id="GO:0005993">
    <property type="term" value="P:trehalose catabolic process"/>
    <property type="evidence" value="ECO:0007669"/>
    <property type="project" value="TreeGrafter"/>
</dbReference>